<evidence type="ECO:0000313" key="1">
    <source>
        <dbReference type="EMBL" id="MDT2735797.1"/>
    </source>
</evidence>
<evidence type="ECO:0000313" key="4">
    <source>
        <dbReference type="Proteomes" id="UP001269061"/>
    </source>
</evidence>
<dbReference type="EMBL" id="JARQAZ010000001">
    <property type="protein sequence ID" value="MDT2769590.1"/>
    <property type="molecule type" value="Genomic_DNA"/>
</dbReference>
<organism evidence="1 3">
    <name type="scientific">Enterococcus pseudoavium</name>
    <dbReference type="NCBI Taxonomy" id="44007"/>
    <lineage>
        <taxon>Bacteria</taxon>
        <taxon>Bacillati</taxon>
        <taxon>Bacillota</taxon>
        <taxon>Bacilli</taxon>
        <taxon>Lactobacillales</taxon>
        <taxon>Enterococcaceae</taxon>
        <taxon>Enterococcus</taxon>
    </lineage>
</organism>
<dbReference type="RefSeq" id="WP_067628005.1">
    <property type="nucleotide sequence ID" value="NZ_BAAAXL010000001.1"/>
</dbReference>
<protein>
    <submittedName>
        <fullName evidence="1">DUF960 family protein</fullName>
    </submittedName>
</protein>
<sequence length="106" mass="12455">MFEPSKPRRSEVPFESVPEQMQQEIWQLIFMRPMKGLPLTSPQRFHFFKNKLDHTLSLVYSQSDPYFSEGISAPYIAAYEEIVFPKVLYVYDTGSELLMTLNEKTI</sequence>
<keyword evidence="4" id="KW-1185">Reference proteome</keyword>
<dbReference type="EMBL" id="JARQAI010000001">
    <property type="protein sequence ID" value="MDT2735797.1"/>
    <property type="molecule type" value="Genomic_DNA"/>
</dbReference>
<comment type="caution">
    <text evidence="1">The sequence shown here is derived from an EMBL/GenBank/DDBJ whole genome shotgun (WGS) entry which is preliminary data.</text>
</comment>
<dbReference type="Proteomes" id="UP001180842">
    <property type="component" value="Unassembled WGS sequence"/>
</dbReference>
<reference evidence="1 4" key="1">
    <citation type="submission" date="2023-03" db="EMBL/GenBank/DDBJ databases">
        <authorList>
            <person name="Shen W."/>
            <person name="Cai J."/>
        </authorList>
    </citation>
    <scope>NUCLEOTIDE SEQUENCE</scope>
    <source>
        <strain evidence="1">P69-2</strain>
        <strain evidence="2 4">Y59</strain>
    </source>
</reference>
<evidence type="ECO:0000313" key="2">
    <source>
        <dbReference type="EMBL" id="MDT2769590.1"/>
    </source>
</evidence>
<gene>
    <name evidence="1" type="ORF">P7H00_01455</name>
    <name evidence="2" type="ORF">P7H46_01910</name>
</gene>
<proteinExistence type="predicted"/>
<dbReference type="Proteomes" id="UP001269061">
    <property type="component" value="Unassembled WGS sequence"/>
</dbReference>
<dbReference type="AlphaFoldDB" id="A0AAE4L5B6"/>
<dbReference type="Gene3D" id="3.10.450.150">
    <property type="entry name" value="enterococcus faecalis protein"/>
    <property type="match status" value="1"/>
</dbReference>
<name>A0AAE4L5B6_9ENTE</name>
<accession>A0AAE4L5B6</accession>
<evidence type="ECO:0000313" key="3">
    <source>
        <dbReference type="Proteomes" id="UP001180842"/>
    </source>
</evidence>